<reference evidence="2" key="1">
    <citation type="submission" date="2021-01" db="EMBL/GenBank/DDBJ databases">
        <authorList>
            <consortium name="Genoscope - CEA"/>
            <person name="William W."/>
        </authorList>
    </citation>
    <scope>NUCLEOTIDE SEQUENCE</scope>
</reference>
<evidence type="ECO:0000256" key="1">
    <source>
        <dbReference type="SAM" id="MobiDB-lite"/>
    </source>
</evidence>
<comment type="caution">
    <text evidence="2">The sequence shown here is derived from an EMBL/GenBank/DDBJ whole genome shotgun (WGS) entry which is preliminary data.</text>
</comment>
<sequence>MYQQHSHDIVISKDNRNAQSANKSRSRHSPYNLYQNLTHKNSSHSKDHSLFPINKINTNHDYQPSIDVQDLSRPSQSRQSHKRNKTDADRSTNLNNRISLLRNDAIQRNSQSTLNKISTNKINRLRAVKLNQTRVQRDILDRYNKQHIKLDFEDQQLIKPNNYLIINSYANDKDRLSYEGSRQDSQQKQRNESISYTDSKQFKQSTIKQIQDFHSTKLDQVNLNKQEDYMKFSFGFQCTKIKSTKKFPKDIFYNDVRKAKKCLSNQ</sequence>
<dbReference type="OMA" id="INTNHDY"/>
<evidence type="ECO:0000313" key="3">
    <source>
        <dbReference type="Proteomes" id="UP000683925"/>
    </source>
</evidence>
<evidence type="ECO:0000313" key="2">
    <source>
        <dbReference type="EMBL" id="CAD8205895.1"/>
    </source>
</evidence>
<dbReference type="OrthoDB" id="10418094at2759"/>
<proteinExistence type="predicted"/>
<keyword evidence="3" id="KW-1185">Reference proteome</keyword>
<dbReference type="AlphaFoldDB" id="A0A8S1XY42"/>
<gene>
    <name evidence="2" type="ORF">POCTA_138.1.T1360165</name>
</gene>
<organism evidence="2 3">
    <name type="scientific">Paramecium octaurelia</name>
    <dbReference type="NCBI Taxonomy" id="43137"/>
    <lineage>
        <taxon>Eukaryota</taxon>
        <taxon>Sar</taxon>
        <taxon>Alveolata</taxon>
        <taxon>Ciliophora</taxon>
        <taxon>Intramacronucleata</taxon>
        <taxon>Oligohymenophorea</taxon>
        <taxon>Peniculida</taxon>
        <taxon>Parameciidae</taxon>
        <taxon>Paramecium</taxon>
    </lineage>
</organism>
<protein>
    <submittedName>
        <fullName evidence="2">Uncharacterized protein</fullName>
    </submittedName>
</protein>
<dbReference type="EMBL" id="CAJJDP010000137">
    <property type="protein sequence ID" value="CAD8205895.1"/>
    <property type="molecule type" value="Genomic_DNA"/>
</dbReference>
<feature type="compositionally biased region" description="Basic and acidic residues" evidence="1">
    <location>
        <begin position="176"/>
        <end position="191"/>
    </location>
</feature>
<name>A0A8S1XY42_PAROT</name>
<feature type="region of interest" description="Disordered" evidence="1">
    <location>
        <begin position="176"/>
        <end position="199"/>
    </location>
</feature>
<accession>A0A8S1XY42</accession>
<feature type="region of interest" description="Disordered" evidence="1">
    <location>
        <begin position="1"/>
        <end position="95"/>
    </location>
</feature>
<feature type="compositionally biased region" description="Basic and acidic residues" evidence="1">
    <location>
        <begin position="1"/>
        <end position="16"/>
    </location>
</feature>
<dbReference type="Proteomes" id="UP000683925">
    <property type="component" value="Unassembled WGS sequence"/>
</dbReference>